<evidence type="ECO:0000256" key="4">
    <source>
        <dbReference type="ARBA" id="ARBA00022989"/>
    </source>
</evidence>
<keyword evidence="3 9" id="KW-0732">Signal</keyword>
<keyword evidence="11" id="KW-1185">Reference proteome</keyword>
<evidence type="ECO:0000313" key="10">
    <source>
        <dbReference type="EMBL" id="KAG7476660.1"/>
    </source>
</evidence>
<sequence length="465" mass="52203">MCLSLSLPLPLPLVFDADTETSEPTAGFGVTSASGLRVSECPTSEHAHVCVPFCLSMQQGEMVYWPWVLFLPLVAQAQSGGGDYEYNVSCFSHLNFKEQGTLTCQLENEIIDEVTNITLCVHRGRSPCHGGEWNGNIITFNSLTALSEYELVIHFASMEPYLNKFSLKDIIKPKAPWIVNATFSEYSKTAAIHIGTPYQGDYLGGKLKFQVKIEGPDKHLERAIPYQYLTIEGAYLEMNTTYFVKVRAIPNGEYFKGTWSEWSAYKNFKTPALKAARVEKSQERDPPVLIFVLLAVLFILLLIIVTALLRWHKAIKSSIWPSIPNPKNTLLQMYKPNRGLPVSFNPEAFSDRNIHMVDHVEAKPSAPELMEAWDRYEVRDQSQGCRGLEDFLWNSADNHRESSPMLSRSKQDEEDMAGGTPKQGLLDGSEVIYGGNNDGVKSLPLPQTGRREEAYVTMSSFLKTQ</sequence>
<evidence type="ECO:0000313" key="11">
    <source>
        <dbReference type="Proteomes" id="UP001046870"/>
    </source>
</evidence>
<evidence type="ECO:0000256" key="8">
    <source>
        <dbReference type="SAM" id="Phobius"/>
    </source>
</evidence>
<feature type="chain" id="PRO_5038571692" description="Interleukin-7 receptor subunit alpha" evidence="9">
    <location>
        <begin position="17"/>
        <end position="465"/>
    </location>
</feature>
<dbReference type="OrthoDB" id="8611929at2759"/>
<evidence type="ECO:0000256" key="5">
    <source>
        <dbReference type="ARBA" id="ARBA00023136"/>
    </source>
</evidence>
<dbReference type="Gene3D" id="2.60.40.10">
    <property type="entry name" value="Immunoglobulins"/>
    <property type="match status" value="1"/>
</dbReference>
<protein>
    <recommendedName>
        <fullName evidence="12">Interleukin-7 receptor subunit alpha</fullName>
    </recommendedName>
</protein>
<gene>
    <name evidence="10" type="ORF">MATL_G00085240</name>
</gene>
<evidence type="ECO:0000256" key="7">
    <source>
        <dbReference type="SAM" id="MobiDB-lite"/>
    </source>
</evidence>
<evidence type="ECO:0008006" key="12">
    <source>
        <dbReference type="Google" id="ProtNLM"/>
    </source>
</evidence>
<evidence type="ECO:0000256" key="2">
    <source>
        <dbReference type="ARBA" id="ARBA00022692"/>
    </source>
</evidence>
<evidence type="ECO:0000256" key="9">
    <source>
        <dbReference type="SAM" id="SignalP"/>
    </source>
</evidence>
<comment type="caution">
    <text evidence="10">The sequence shown here is derived from an EMBL/GenBank/DDBJ whole genome shotgun (WGS) entry which is preliminary data.</text>
</comment>
<dbReference type="PANTHER" id="PTHR23037:SF27">
    <property type="entry name" value="INTERLEUKIN-7 RECEPTOR SUBUNIT ALPHA"/>
    <property type="match status" value="1"/>
</dbReference>
<dbReference type="GO" id="GO:0046427">
    <property type="term" value="P:positive regulation of receptor signaling pathway via JAK-STAT"/>
    <property type="evidence" value="ECO:0007669"/>
    <property type="project" value="TreeGrafter"/>
</dbReference>
<evidence type="ECO:0000256" key="6">
    <source>
        <dbReference type="ARBA" id="ARBA00023170"/>
    </source>
</evidence>
<dbReference type="Proteomes" id="UP001046870">
    <property type="component" value="Chromosome 6"/>
</dbReference>
<keyword evidence="2 8" id="KW-0812">Transmembrane</keyword>
<dbReference type="GO" id="GO:0009897">
    <property type="term" value="C:external side of plasma membrane"/>
    <property type="evidence" value="ECO:0007669"/>
    <property type="project" value="TreeGrafter"/>
</dbReference>
<dbReference type="GO" id="GO:0030097">
    <property type="term" value="P:hemopoiesis"/>
    <property type="evidence" value="ECO:0007669"/>
    <property type="project" value="TreeGrafter"/>
</dbReference>
<feature type="transmembrane region" description="Helical" evidence="8">
    <location>
        <begin position="288"/>
        <end position="309"/>
    </location>
</feature>
<evidence type="ECO:0000256" key="3">
    <source>
        <dbReference type="ARBA" id="ARBA00022729"/>
    </source>
</evidence>
<dbReference type="AlphaFoldDB" id="A0A9D3TFD7"/>
<dbReference type="SUPFAM" id="SSF49265">
    <property type="entry name" value="Fibronectin type III"/>
    <property type="match status" value="1"/>
</dbReference>
<evidence type="ECO:0000256" key="1">
    <source>
        <dbReference type="ARBA" id="ARBA00004167"/>
    </source>
</evidence>
<keyword evidence="5 8" id="KW-0472">Membrane</keyword>
<dbReference type="InterPro" id="IPR036116">
    <property type="entry name" value="FN3_sf"/>
</dbReference>
<organism evidence="10 11">
    <name type="scientific">Megalops atlanticus</name>
    <name type="common">Tarpon</name>
    <name type="synonym">Clupea gigantea</name>
    <dbReference type="NCBI Taxonomy" id="7932"/>
    <lineage>
        <taxon>Eukaryota</taxon>
        <taxon>Metazoa</taxon>
        <taxon>Chordata</taxon>
        <taxon>Craniata</taxon>
        <taxon>Vertebrata</taxon>
        <taxon>Euteleostomi</taxon>
        <taxon>Actinopterygii</taxon>
        <taxon>Neopterygii</taxon>
        <taxon>Teleostei</taxon>
        <taxon>Elopiformes</taxon>
        <taxon>Megalopidae</taxon>
        <taxon>Megalops</taxon>
    </lineage>
</organism>
<accession>A0A9D3TFD7</accession>
<dbReference type="PANTHER" id="PTHR23037">
    <property type="entry name" value="CYTOKINE RECEPTOR"/>
    <property type="match status" value="1"/>
</dbReference>
<feature type="signal peptide" evidence="9">
    <location>
        <begin position="1"/>
        <end position="16"/>
    </location>
</feature>
<reference evidence="10" key="1">
    <citation type="submission" date="2021-01" db="EMBL/GenBank/DDBJ databases">
        <authorList>
            <person name="Zahm M."/>
            <person name="Roques C."/>
            <person name="Cabau C."/>
            <person name="Klopp C."/>
            <person name="Donnadieu C."/>
            <person name="Jouanno E."/>
            <person name="Lampietro C."/>
            <person name="Louis A."/>
            <person name="Herpin A."/>
            <person name="Echchiki A."/>
            <person name="Berthelot C."/>
            <person name="Parey E."/>
            <person name="Roest-Crollius H."/>
            <person name="Braasch I."/>
            <person name="Postlethwait J."/>
            <person name="Bobe J."/>
            <person name="Montfort J."/>
            <person name="Bouchez O."/>
            <person name="Begum T."/>
            <person name="Mejri S."/>
            <person name="Adams A."/>
            <person name="Chen W.-J."/>
            <person name="Guiguen Y."/>
        </authorList>
    </citation>
    <scope>NUCLEOTIDE SEQUENCE</scope>
    <source>
        <strain evidence="10">YG-15Mar2019-1</strain>
        <tissue evidence="10">Brain</tissue>
    </source>
</reference>
<comment type="subcellular location">
    <subcellularLocation>
        <location evidence="1">Membrane</location>
        <topology evidence="1">Single-pass membrane protein</topology>
    </subcellularLocation>
</comment>
<dbReference type="PROSITE" id="PS01355">
    <property type="entry name" value="HEMATOPO_REC_S_F1"/>
    <property type="match status" value="1"/>
</dbReference>
<dbReference type="InterPro" id="IPR013783">
    <property type="entry name" value="Ig-like_fold"/>
</dbReference>
<dbReference type="InterPro" id="IPR003531">
    <property type="entry name" value="Hempt_rcpt_S_F1_CS"/>
</dbReference>
<keyword evidence="4 8" id="KW-1133">Transmembrane helix</keyword>
<proteinExistence type="predicted"/>
<feature type="region of interest" description="Disordered" evidence="7">
    <location>
        <begin position="398"/>
        <end position="451"/>
    </location>
</feature>
<dbReference type="GO" id="GO:0004896">
    <property type="term" value="F:cytokine receptor activity"/>
    <property type="evidence" value="ECO:0007669"/>
    <property type="project" value="InterPro"/>
</dbReference>
<name>A0A9D3TFD7_MEGAT</name>
<keyword evidence="6" id="KW-0675">Receptor</keyword>
<dbReference type="EMBL" id="JAFDVH010000006">
    <property type="protein sequence ID" value="KAG7476660.1"/>
    <property type="molecule type" value="Genomic_DNA"/>
</dbReference>